<sequence length="183" mass="20714">MTHAQLVEKAVRWLRAYRCGVVLSEQASVSGEMPDAIGWKRACHSVLVECKVTRTDFLADRAKPFRQKPEKGVGSERFYLTPPGLIKTEELPAGWGLLECRRGGIEVLQASAKNLRTAIGLRYEMNLLLASLRRVEVRIEPQTITDFLKWKNRMAEYNRGTLPEGLTATEEELNVFLEPEVPC</sequence>
<dbReference type="AlphaFoldDB" id="A0A2U3KP89"/>
<name>A0A2U3KP89_9BACT</name>
<organism evidence="1 2">
    <name type="scientific">Candidatus Sulfotelmatobacter kueseliae</name>
    <dbReference type="NCBI Taxonomy" id="2042962"/>
    <lineage>
        <taxon>Bacteria</taxon>
        <taxon>Pseudomonadati</taxon>
        <taxon>Acidobacteriota</taxon>
        <taxon>Terriglobia</taxon>
        <taxon>Terriglobales</taxon>
        <taxon>Candidatus Korobacteraceae</taxon>
        <taxon>Candidatus Sulfotelmatobacter</taxon>
    </lineage>
</organism>
<protein>
    <submittedName>
        <fullName evidence="1">Uncharacterized protein</fullName>
    </submittedName>
</protein>
<proteinExistence type="predicted"/>
<evidence type="ECO:0000313" key="1">
    <source>
        <dbReference type="EMBL" id="SPF41501.1"/>
    </source>
</evidence>
<dbReference type="Proteomes" id="UP000238701">
    <property type="component" value="Unassembled WGS sequence"/>
</dbReference>
<dbReference type="EMBL" id="OMOD01000129">
    <property type="protein sequence ID" value="SPF41501.1"/>
    <property type="molecule type" value="Genomic_DNA"/>
</dbReference>
<accession>A0A2U3KP89</accession>
<dbReference type="OrthoDB" id="198812at2"/>
<gene>
    <name evidence="1" type="ORF">SBA1_360062</name>
</gene>
<evidence type="ECO:0000313" key="2">
    <source>
        <dbReference type="Proteomes" id="UP000238701"/>
    </source>
</evidence>
<reference evidence="2" key="1">
    <citation type="submission" date="2018-02" db="EMBL/GenBank/DDBJ databases">
        <authorList>
            <person name="Hausmann B."/>
        </authorList>
    </citation>
    <scope>NUCLEOTIDE SEQUENCE [LARGE SCALE GENOMIC DNA]</scope>
    <source>
        <strain evidence="2">Peat soil MAG SbA1</strain>
    </source>
</reference>